<dbReference type="EMBL" id="CP092085">
    <property type="protein sequence ID" value="UUN98439.1"/>
    <property type="molecule type" value="Genomic_DNA"/>
</dbReference>
<dbReference type="RefSeq" id="WP_198114542.1">
    <property type="nucleotide sequence ID" value="NZ_CP066121.1"/>
</dbReference>
<evidence type="ECO:0000313" key="1">
    <source>
        <dbReference type="EMBL" id="UUN98439.1"/>
    </source>
</evidence>
<evidence type="ECO:0000313" key="2">
    <source>
        <dbReference type="Proteomes" id="UP000644140"/>
    </source>
</evidence>
<dbReference type="Proteomes" id="UP000644140">
    <property type="component" value="Chromosome"/>
</dbReference>
<protein>
    <submittedName>
        <fullName evidence="1">Uncharacterized protein</fullName>
    </submittedName>
</protein>
<proteinExistence type="predicted"/>
<reference evidence="1" key="1">
    <citation type="submission" date="2022-02" db="EMBL/GenBank/DDBJ databases">
        <title>Characterization of Tn125 harboring carbapenem-resistant Acinetobacter bereziniae clinical isolates.</title>
        <authorList>
            <person name="Wong N.-K."/>
            <person name="Pan Q."/>
        </authorList>
    </citation>
    <scope>NUCLEOTIDE SEQUENCE</scope>
    <source>
        <strain evidence="1">GD03393</strain>
    </source>
</reference>
<organism evidence="1 2">
    <name type="scientific">Acinetobacter bereziniae</name>
    <name type="common">Acinetobacter genomosp. 10</name>
    <dbReference type="NCBI Taxonomy" id="106648"/>
    <lineage>
        <taxon>Bacteria</taxon>
        <taxon>Pseudomonadati</taxon>
        <taxon>Pseudomonadota</taxon>
        <taxon>Gammaproteobacteria</taxon>
        <taxon>Moraxellales</taxon>
        <taxon>Moraxellaceae</taxon>
        <taxon>Acinetobacter</taxon>
    </lineage>
</organism>
<sequence length="114" mass="13371">MSFVLPVWVDEGAIEVLWYSPFDNMEIIISWWEDQESIDIYKYKTDIQAAKAILPNGIIIKVTTHKESDFFYKIHAEKKVILMLDNDYTSYLSFEGKKYFHKGKLNFSPTPPSI</sequence>
<gene>
    <name evidence="1" type="ORF">I9054_002935</name>
</gene>
<name>A0A8I1AE84_ACIBZ</name>
<dbReference type="AlphaFoldDB" id="A0A8I1AE84"/>
<accession>A0A8I1AE84</accession>